<evidence type="ECO:0000313" key="2">
    <source>
        <dbReference type="EMBL" id="MBU6081472.1"/>
    </source>
</evidence>
<keyword evidence="3" id="KW-1185">Reference proteome</keyword>
<dbReference type="PANTHER" id="PTHR47505:SF1">
    <property type="entry name" value="DNA UTILIZATION PROTEIN YHGH"/>
    <property type="match status" value="1"/>
</dbReference>
<organism evidence="2 3">
    <name type="scientific">Allobacillus halotolerans</name>
    <dbReference type="NCBI Taxonomy" id="570278"/>
    <lineage>
        <taxon>Bacteria</taxon>
        <taxon>Bacillati</taxon>
        <taxon>Bacillota</taxon>
        <taxon>Bacilli</taxon>
        <taxon>Bacillales</taxon>
        <taxon>Bacillaceae</taxon>
        <taxon>Allobacillus</taxon>
    </lineage>
</organism>
<reference evidence="2 3" key="1">
    <citation type="journal article" date="2011" name="Int. J. Syst. Evol. Microbiol.">
        <title>Allobacillus halotolerans gen. nov., sp. nov. isolated from shrimp paste.</title>
        <authorList>
            <person name="Sheu S.Y."/>
            <person name="Arun A.B."/>
            <person name="Jiang S.R."/>
            <person name="Young C.C."/>
            <person name="Chen W.M."/>
        </authorList>
    </citation>
    <scope>NUCLEOTIDE SEQUENCE [LARGE SCALE GENOMIC DNA]</scope>
    <source>
        <strain evidence="2 3">LMG 24826</strain>
    </source>
</reference>
<dbReference type="InterPro" id="IPR051910">
    <property type="entry name" value="ComF/GntX_DNA_util-trans"/>
</dbReference>
<dbReference type="Pfam" id="PF00156">
    <property type="entry name" value="Pribosyltran"/>
    <property type="match status" value="1"/>
</dbReference>
<accession>A0ABS6GSU4</accession>
<dbReference type="PANTHER" id="PTHR47505">
    <property type="entry name" value="DNA UTILIZATION PROTEIN YHGH"/>
    <property type="match status" value="1"/>
</dbReference>
<name>A0ABS6GSU4_9BACI</name>
<evidence type="ECO:0000313" key="3">
    <source>
        <dbReference type="Proteomes" id="UP000812672"/>
    </source>
</evidence>
<dbReference type="Proteomes" id="UP000812672">
    <property type="component" value="Unassembled WGS sequence"/>
</dbReference>
<dbReference type="RefSeq" id="WP_216687617.1">
    <property type="nucleotide sequence ID" value="NZ_CAUPKR010000030.1"/>
</dbReference>
<protein>
    <submittedName>
        <fullName evidence="2">ComF family protein</fullName>
    </submittedName>
</protein>
<gene>
    <name evidence="2" type="ORF">KQ486_10650</name>
</gene>
<proteinExistence type="predicted"/>
<evidence type="ECO:0000259" key="1">
    <source>
        <dbReference type="Pfam" id="PF00156"/>
    </source>
</evidence>
<sequence>MHCKICMHSIEKDTTWSTLFDFRERTLCPSCNEQLETIQEPTCEKCMKQTEEKLCSDCKFWEQYWGKDPLDRNVSVYTYNEYMKETMARFKYRGDYEIVHAWKDSFQQTFKEHFPKESHLLPVPLAESRFHERGFNQAEALANLVDQPLFAGMIRIGQEKQSKKSKWERLLASNPFELTETPPENIVIIDDLFTTGSTVRFAAQLMKKAGAKRVSSLTLVRS</sequence>
<feature type="domain" description="Phosphoribosyltransferase" evidence="1">
    <location>
        <begin position="134"/>
        <end position="221"/>
    </location>
</feature>
<dbReference type="CDD" id="cd06223">
    <property type="entry name" value="PRTases_typeI"/>
    <property type="match status" value="1"/>
</dbReference>
<dbReference type="EMBL" id="JAHLZF010000016">
    <property type="protein sequence ID" value="MBU6081472.1"/>
    <property type="molecule type" value="Genomic_DNA"/>
</dbReference>
<dbReference type="InterPro" id="IPR000836">
    <property type="entry name" value="PRTase_dom"/>
</dbReference>
<comment type="caution">
    <text evidence="2">The sequence shown here is derived from an EMBL/GenBank/DDBJ whole genome shotgun (WGS) entry which is preliminary data.</text>
</comment>